<protein>
    <submittedName>
        <fullName evidence="1">Uncharacterized protein</fullName>
    </submittedName>
</protein>
<evidence type="ECO:0000313" key="1">
    <source>
        <dbReference type="EMBL" id="EST43223.1"/>
    </source>
</evidence>
<dbReference type="AlphaFoldDB" id="V6LG25"/>
<evidence type="ECO:0000313" key="3">
    <source>
        <dbReference type="Proteomes" id="UP000018208"/>
    </source>
</evidence>
<dbReference type="EMBL" id="AUWU02000006">
    <property type="protein sequence ID" value="KAH0571795.1"/>
    <property type="molecule type" value="Genomic_DNA"/>
</dbReference>
<reference evidence="2" key="2">
    <citation type="submission" date="2020-12" db="EMBL/GenBank/DDBJ databases">
        <title>New Spironucleus salmonicida genome in near-complete chromosomes.</title>
        <authorList>
            <person name="Xu F."/>
            <person name="Kurt Z."/>
            <person name="Jimenez-Gonzalez A."/>
            <person name="Astvaldsson A."/>
            <person name="Andersson J.O."/>
            <person name="Svard S.G."/>
        </authorList>
    </citation>
    <scope>NUCLEOTIDE SEQUENCE</scope>
    <source>
        <strain evidence="2">ATCC 50377</strain>
    </source>
</reference>
<reference evidence="1 2" key="1">
    <citation type="journal article" date="2014" name="PLoS Genet.">
        <title>The Genome of Spironucleus salmonicida Highlights a Fish Pathogen Adapted to Fluctuating Environments.</title>
        <authorList>
            <person name="Xu F."/>
            <person name="Jerlstrom-Hultqvist J."/>
            <person name="Einarsson E."/>
            <person name="Astvaldsson A."/>
            <person name="Svard S.G."/>
            <person name="Andersson J.O."/>
        </authorList>
    </citation>
    <scope>NUCLEOTIDE SEQUENCE</scope>
    <source>
        <strain evidence="2">ATCC 50377</strain>
    </source>
</reference>
<name>V6LG25_9EUKA</name>
<gene>
    <name evidence="1" type="ORF">SS50377_17088</name>
    <name evidence="2" type="ORF">SS50377_25991</name>
</gene>
<sequence length="92" mass="10602">MKPIRKKEKQLNQVNLLTPLQNKKTILKNTKWNTTSYSTIHALASGSFEFGGKYKEDLLYENTSRYQAQSVALFRDSENSSILNLSELDKFV</sequence>
<accession>V6LG25</accession>
<keyword evidence="3" id="KW-1185">Reference proteome</keyword>
<organism evidence="1">
    <name type="scientific">Spironucleus salmonicida</name>
    <dbReference type="NCBI Taxonomy" id="348837"/>
    <lineage>
        <taxon>Eukaryota</taxon>
        <taxon>Metamonada</taxon>
        <taxon>Diplomonadida</taxon>
        <taxon>Hexamitidae</taxon>
        <taxon>Hexamitinae</taxon>
        <taxon>Spironucleus</taxon>
    </lineage>
</organism>
<dbReference type="EMBL" id="KI546140">
    <property type="protein sequence ID" value="EST43223.1"/>
    <property type="molecule type" value="Genomic_DNA"/>
</dbReference>
<evidence type="ECO:0000313" key="2">
    <source>
        <dbReference type="EMBL" id="KAH0571795.1"/>
    </source>
</evidence>
<proteinExistence type="predicted"/>
<dbReference type="Proteomes" id="UP000018208">
    <property type="component" value="Unassembled WGS sequence"/>
</dbReference>
<dbReference type="VEuPathDB" id="GiardiaDB:SS50377_25991"/>